<feature type="transmembrane region" description="Helical" evidence="1">
    <location>
        <begin position="39"/>
        <end position="56"/>
    </location>
</feature>
<dbReference type="EMBL" id="BJUN01000005">
    <property type="protein sequence ID" value="GEK58185.1"/>
    <property type="molecule type" value="Genomic_DNA"/>
</dbReference>
<keyword evidence="1" id="KW-0472">Membrane</keyword>
<evidence type="ECO:0008006" key="4">
    <source>
        <dbReference type="Google" id="ProtNLM"/>
    </source>
</evidence>
<sequence length="68" mass="7318">MRTLQVIKGILIAWVLIHGTTTVILSLLFMVGVSGIHSPFSFMWAAVAGSFGHIAIDHKIKKRASEGG</sequence>
<comment type="caution">
    <text evidence="2">The sequence shown here is derived from an EMBL/GenBank/DDBJ whole genome shotgun (WGS) entry which is preliminary data.</text>
</comment>
<keyword evidence="3" id="KW-1185">Reference proteome</keyword>
<feature type="transmembrane region" description="Helical" evidence="1">
    <location>
        <begin position="12"/>
        <end position="33"/>
    </location>
</feature>
<evidence type="ECO:0000256" key="1">
    <source>
        <dbReference type="SAM" id="Phobius"/>
    </source>
</evidence>
<dbReference type="Proteomes" id="UP000321051">
    <property type="component" value="Unassembled WGS sequence"/>
</dbReference>
<evidence type="ECO:0000313" key="2">
    <source>
        <dbReference type="EMBL" id="GEK58185.1"/>
    </source>
</evidence>
<dbReference type="STRING" id="1371.GCA_900166605_02594"/>
<keyword evidence="1" id="KW-1133">Transmembrane helix</keyword>
<protein>
    <recommendedName>
        <fullName evidence="4">DUF4405 domain-containing protein</fullName>
    </recommendedName>
</protein>
<evidence type="ECO:0000313" key="3">
    <source>
        <dbReference type="Proteomes" id="UP000321051"/>
    </source>
</evidence>
<keyword evidence="1" id="KW-0812">Transmembrane</keyword>
<proteinExistence type="predicted"/>
<gene>
    <name evidence="2" type="ORF">MHA01_10900</name>
</gene>
<accession>A0A510Y4C0</accession>
<organism evidence="2 3">
    <name type="scientific">Marinococcus halophilus</name>
    <dbReference type="NCBI Taxonomy" id="1371"/>
    <lineage>
        <taxon>Bacteria</taxon>
        <taxon>Bacillati</taxon>
        <taxon>Bacillota</taxon>
        <taxon>Bacilli</taxon>
        <taxon>Bacillales</taxon>
        <taxon>Bacillaceae</taxon>
        <taxon>Marinococcus</taxon>
    </lineage>
</organism>
<name>A0A510Y4C0_MARHA</name>
<reference evidence="2 3" key="1">
    <citation type="submission" date="2019-07" db="EMBL/GenBank/DDBJ databases">
        <title>Whole genome shotgun sequence of Marinococcus halophilus NBRC 102359.</title>
        <authorList>
            <person name="Hosoyama A."/>
            <person name="Uohara A."/>
            <person name="Ohji S."/>
            <person name="Ichikawa N."/>
        </authorList>
    </citation>
    <scope>NUCLEOTIDE SEQUENCE [LARGE SCALE GENOMIC DNA]</scope>
    <source>
        <strain evidence="2 3">NBRC 102359</strain>
    </source>
</reference>
<dbReference type="AlphaFoldDB" id="A0A510Y4C0"/>